<keyword evidence="2" id="KW-1185">Reference proteome</keyword>
<protein>
    <submittedName>
        <fullName evidence="1">Uncharacterized protein</fullName>
    </submittedName>
</protein>
<dbReference type="AlphaFoldDB" id="A0AA38F617"/>
<evidence type="ECO:0000313" key="1">
    <source>
        <dbReference type="EMBL" id="KAH9289617.1"/>
    </source>
</evidence>
<organism evidence="1 2">
    <name type="scientific">Taxus chinensis</name>
    <name type="common">Chinese yew</name>
    <name type="synonym">Taxus wallichiana var. chinensis</name>
    <dbReference type="NCBI Taxonomy" id="29808"/>
    <lineage>
        <taxon>Eukaryota</taxon>
        <taxon>Viridiplantae</taxon>
        <taxon>Streptophyta</taxon>
        <taxon>Embryophyta</taxon>
        <taxon>Tracheophyta</taxon>
        <taxon>Spermatophyta</taxon>
        <taxon>Pinopsida</taxon>
        <taxon>Pinidae</taxon>
        <taxon>Conifers II</taxon>
        <taxon>Cupressales</taxon>
        <taxon>Taxaceae</taxon>
        <taxon>Taxus</taxon>
    </lineage>
</organism>
<feature type="non-terminal residue" evidence="1">
    <location>
        <position position="55"/>
    </location>
</feature>
<name>A0AA38F617_TAXCH</name>
<accession>A0AA38F617</accession>
<comment type="caution">
    <text evidence="1">The sequence shown here is derived from an EMBL/GenBank/DDBJ whole genome shotgun (WGS) entry which is preliminary data.</text>
</comment>
<dbReference type="Proteomes" id="UP000824469">
    <property type="component" value="Unassembled WGS sequence"/>
</dbReference>
<feature type="non-terminal residue" evidence="1">
    <location>
        <position position="1"/>
    </location>
</feature>
<proteinExistence type="predicted"/>
<evidence type="ECO:0000313" key="2">
    <source>
        <dbReference type="Proteomes" id="UP000824469"/>
    </source>
</evidence>
<reference evidence="1 2" key="1">
    <citation type="journal article" date="2021" name="Nat. Plants">
        <title>The Taxus genome provides insights into paclitaxel biosynthesis.</title>
        <authorList>
            <person name="Xiong X."/>
            <person name="Gou J."/>
            <person name="Liao Q."/>
            <person name="Li Y."/>
            <person name="Zhou Q."/>
            <person name="Bi G."/>
            <person name="Li C."/>
            <person name="Du R."/>
            <person name="Wang X."/>
            <person name="Sun T."/>
            <person name="Guo L."/>
            <person name="Liang H."/>
            <person name="Lu P."/>
            <person name="Wu Y."/>
            <person name="Zhang Z."/>
            <person name="Ro D.K."/>
            <person name="Shang Y."/>
            <person name="Huang S."/>
            <person name="Yan J."/>
        </authorList>
    </citation>
    <scope>NUCLEOTIDE SEQUENCE [LARGE SCALE GENOMIC DNA]</scope>
    <source>
        <strain evidence="1">Ta-2019</strain>
    </source>
</reference>
<dbReference type="EMBL" id="JAHRHJ020003813">
    <property type="protein sequence ID" value="KAH9289617.1"/>
    <property type="molecule type" value="Genomic_DNA"/>
</dbReference>
<sequence length="55" mass="6161">EDWINSAFGILSQMPSIIWGFAEKQITSETTFCGRPLPIQSRRGALLCTTKLPLH</sequence>
<gene>
    <name evidence="1" type="ORF">KI387_033734</name>
</gene>